<feature type="compositionally biased region" description="Basic and acidic residues" evidence="1">
    <location>
        <begin position="324"/>
        <end position="334"/>
    </location>
</feature>
<evidence type="ECO:0000256" key="2">
    <source>
        <dbReference type="SAM" id="Phobius"/>
    </source>
</evidence>
<feature type="compositionally biased region" description="Pro residues" evidence="1">
    <location>
        <begin position="10"/>
        <end position="20"/>
    </location>
</feature>
<feature type="transmembrane region" description="Helical" evidence="2">
    <location>
        <begin position="168"/>
        <end position="193"/>
    </location>
</feature>
<feature type="transmembrane region" description="Helical" evidence="2">
    <location>
        <begin position="267"/>
        <end position="288"/>
    </location>
</feature>
<feature type="transmembrane region" description="Helical" evidence="2">
    <location>
        <begin position="552"/>
        <end position="576"/>
    </location>
</feature>
<keyword evidence="2" id="KW-0472">Membrane</keyword>
<feature type="region of interest" description="Disordered" evidence="1">
    <location>
        <begin position="323"/>
        <end position="351"/>
    </location>
</feature>
<feature type="compositionally biased region" description="Pro residues" evidence="1">
    <location>
        <begin position="29"/>
        <end position="46"/>
    </location>
</feature>
<feature type="transmembrane region" description="Helical" evidence="2">
    <location>
        <begin position="492"/>
        <end position="514"/>
    </location>
</feature>
<keyword evidence="4" id="KW-1185">Reference proteome</keyword>
<comment type="caution">
    <text evidence="3">The sequence shown here is derived from an EMBL/GenBank/DDBJ whole genome shotgun (WGS) entry which is preliminary data.</text>
</comment>
<organism evidence="3 4">
    <name type="scientific">Allostreptomyces psammosilenae</name>
    <dbReference type="NCBI Taxonomy" id="1892865"/>
    <lineage>
        <taxon>Bacteria</taxon>
        <taxon>Bacillati</taxon>
        <taxon>Actinomycetota</taxon>
        <taxon>Actinomycetes</taxon>
        <taxon>Kitasatosporales</taxon>
        <taxon>Streptomycetaceae</taxon>
        <taxon>Allostreptomyces</taxon>
    </lineage>
</organism>
<accession>A0A853A0M9</accession>
<feature type="compositionally biased region" description="Low complexity" evidence="1">
    <location>
        <begin position="335"/>
        <end position="351"/>
    </location>
</feature>
<dbReference type="RefSeq" id="WP_179816998.1">
    <property type="nucleotide sequence ID" value="NZ_JACBZD010000002.1"/>
</dbReference>
<gene>
    <name evidence="3" type="ORF">FHU37_005155</name>
</gene>
<feature type="transmembrane region" description="Helical" evidence="2">
    <location>
        <begin position="239"/>
        <end position="260"/>
    </location>
</feature>
<dbReference type="EMBL" id="JACBZD010000002">
    <property type="protein sequence ID" value="NYI08126.1"/>
    <property type="molecule type" value="Genomic_DNA"/>
</dbReference>
<sequence>MSAPTLLLPPYHPPHPPRPADGPRTAPRPADPPPGPSGGVPTPAPAADPATATDPVGALLERHAELCAAATHPLEIAAGLEAAGVGDRAAAVYRHPDLFSLAEELHARAARLPRHDARPGDRATPVDDRGPWHGGGVRSLLHGLLYAAPGPGYAAVADRLAGGPAGPFGLPAGTVTALAVLLLGMAFGQGLAYRGHLLLGTTGRAAAARALGRGMVAGALAGTVLAGLLAAVLGAGPGAAVVGAGGVCYLTAATTLLVLGRERALGLALLPALAAGVLTLSSHLPGVFAPAARLALGPVASLLAGVAVAVALGLAALAVRRERRTAGDPRRPADAADAVGGRKPAAGAPASRAARITAARLTTARITAARSLVARSLVARTLATRLRPGRRPPGLPRALTLPPTLAHALHGAGTGWLITLAVFGERLLPAPAAAAGPGPDLPAAPAVPLVAALSLSMGLAEWCVRRYRNAGWRGLASSGNLRDFSRAMRPALTGWLAVYLVGLLALAVALTTAHRLLTGAATGPGLLPYAALLALGTLVLLQLLLLSCGATLAAVASSLLAAGAQTGLLLAAGAVAGGAGHPLAGLPGGAGAATVVAATQLAGCGGVALALLPHARAVLVRASRHR</sequence>
<evidence type="ECO:0000313" key="3">
    <source>
        <dbReference type="EMBL" id="NYI08126.1"/>
    </source>
</evidence>
<protein>
    <submittedName>
        <fullName evidence="3">Uncharacterized protein</fullName>
    </submittedName>
</protein>
<reference evidence="3 4" key="1">
    <citation type="submission" date="2020-07" db="EMBL/GenBank/DDBJ databases">
        <title>Sequencing the genomes of 1000 actinobacteria strains.</title>
        <authorList>
            <person name="Klenk H.-P."/>
        </authorList>
    </citation>
    <scope>NUCLEOTIDE SEQUENCE [LARGE SCALE GENOMIC DNA]</scope>
    <source>
        <strain evidence="3 4">DSM 42178</strain>
    </source>
</reference>
<name>A0A853A0M9_9ACTN</name>
<feature type="transmembrane region" description="Helical" evidence="2">
    <location>
        <begin position="294"/>
        <end position="319"/>
    </location>
</feature>
<keyword evidence="2" id="KW-0812">Transmembrane</keyword>
<feature type="region of interest" description="Disordered" evidence="1">
    <location>
        <begin position="1"/>
        <end position="52"/>
    </location>
</feature>
<feature type="transmembrane region" description="Helical" evidence="2">
    <location>
        <begin position="526"/>
        <end position="545"/>
    </location>
</feature>
<evidence type="ECO:0000256" key="1">
    <source>
        <dbReference type="SAM" id="MobiDB-lite"/>
    </source>
</evidence>
<keyword evidence="2" id="KW-1133">Transmembrane helix</keyword>
<proteinExistence type="predicted"/>
<dbReference type="Proteomes" id="UP000567795">
    <property type="component" value="Unassembled WGS sequence"/>
</dbReference>
<feature type="transmembrane region" description="Helical" evidence="2">
    <location>
        <begin position="214"/>
        <end position="233"/>
    </location>
</feature>
<evidence type="ECO:0000313" key="4">
    <source>
        <dbReference type="Proteomes" id="UP000567795"/>
    </source>
</evidence>
<dbReference type="AlphaFoldDB" id="A0A853A0M9"/>
<feature type="transmembrane region" description="Helical" evidence="2">
    <location>
        <begin position="588"/>
        <end position="612"/>
    </location>
</feature>